<feature type="compositionally biased region" description="Basic and acidic residues" evidence="4">
    <location>
        <begin position="284"/>
        <end position="293"/>
    </location>
</feature>
<keyword evidence="7" id="KW-1185">Reference proteome</keyword>
<dbReference type="EMBL" id="JACHLZ010000001">
    <property type="protein sequence ID" value="MBB5833150.1"/>
    <property type="molecule type" value="Genomic_DNA"/>
</dbReference>
<dbReference type="GO" id="GO:0003723">
    <property type="term" value="F:RNA binding"/>
    <property type="evidence" value="ECO:0007669"/>
    <property type="project" value="InterPro"/>
</dbReference>
<dbReference type="GO" id="GO:0006355">
    <property type="term" value="P:regulation of DNA-templated transcription"/>
    <property type="evidence" value="ECO:0007669"/>
    <property type="project" value="InterPro"/>
</dbReference>
<dbReference type="SUPFAM" id="SSF63520">
    <property type="entry name" value="PTS-regulatory domain, PRD"/>
    <property type="match status" value="2"/>
</dbReference>
<dbReference type="PROSITE" id="PS51372">
    <property type="entry name" value="PRD_2"/>
    <property type="match status" value="2"/>
</dbReference>
<dbReference type="Gene3D" id="1.10.1790.10">
    <property type="entry name" value="PRD domain"/>
    <property type="match status" value="2"/>
</dbReference>
<dbReference type="AlphaFoldDB" id="A0A841AIP5"/>
<dbReference type="InterPro" id="IPR011608">
    <property type="entry name" value="PRD"/>
</dbReference>
<comment type="caution">
    <text evidence="6">The sequence shown here is derived from an EMBL/GenBank/DDBJ whole genome shotgun (WGS) entry which is preliminary data.</text>
</comment>
<evidence type="ECO:0000256" key="3">
    <source>
        <dbReference type="ARBA" id="ARBA00023163"/>
    </source>
</evidence>
<dbReference type="PANTHER" id="PTHR30185:SF18">
    <property type="entry name" value="TRANSCRIPTIONAL REGULATOR MTLR"/>
    <property type="match status" value="1"/>
</dbReference>
<dbReference type="InterPro" id="IPR004341">
    <property type="entry name" value="CAT_RNA-bd_dom"/>
</dbReference>
<keyword evidence="1" id="KW-0677">Repeat</keyword>
<dbReference type="InterPro" id="IPR036650">
    <property type="entry name" value="CAT_RNA-bd_dom_sf"/>
</dbReference>
<evidence type="ECO:0000256" key="1">
    <source>
        <dbReference type="ARBA" id="ARBA00022737"/>
    </source>
</evidence>
<evidence type="ECO:0000313" key="6">
    <source>
        <dbReference type="EMBL" id="MBB5833150.1"/>
    </source>
</evidence>
<keyword evidence="3" id="KW-0804">Transcription</keyword>
<dbReference type="InterPro" id="IPR050661">
    <property type="entry name" value="BglG_antiterminators"/>
</dbReference>
<proteinExistence type="predicted"/>
<dbReference type="Gene3D" id="2.30.24.10">
    <property type="entry name" value="CAT RNA-binding domain"/>
    <property type="match status" value="1"/>
</dbReference>
<dbReference type="SMART" id="SM01061">
    <property type="entry name" value="CAT_RBD"/>
    <property type="match status" value="1"/>
</dbReference>
<evidence type="ECO:0000259" key="5">
    <source>
        <dbReference type="PROSITE" id="PS51372"/>
    </source>
</evidence>
<name>A0A841AIP5_9MICO</name>
<feature type="region of interest" description="Disordered" evidence="4">
    <location>
        <begin position="284"/>
        <end position="307"/>
    </location>
</feature>
<organism evidence="6 7">
    <name type="scientific">Brachybacterium aquaticum</name>
    <dbReference type="NCBI Taxonomy" id="1432564"/>
    <lineage>
        <taxon>Bacteria</taxon>
        <taxon>Bacillati</taxon>
        <taxon>Actinomycetota</taxon>
        <taxon>Actinomycetes</taxon>
        <taxon>Micrococcales</taxon>
        <taxon>Dermabacteraceae</taxon>
        <taxon>Brachybacterium</taxon>
    </lineage>
</organism>
<dbReference type="InterPro" id="IPR036634">
    <property type="entry name" value="PRD_sf"/>
</dbReference>
<evidence type="ECO:0000313" key="7">
    <source>
        <dbReference type="Proteomes" id="UP000588158"/>
    </source>
</evidence>
<sequence>MRVLRVLNNNVVLSREDSGRGVILTGRGIGFRAQPGDEVDPSRIVQVFVPADGRDPDHLAEAFAMIDAEVLRATVIALRETGTEGRESSRPTLAIAVADHVSGALDRLRGGIEIEYPLRAEVQTLYPEEYDKAWALLVEVNRLVDPKLPEHEATALALHLVNAGFSTGDLSFTYTMTGVIQQMLTIVGERYGIGVDRHSMAAARFITHVRYMFVRIQQHRQLAGEQSVISRTIREEYPEATRTAEQLAVIVRLRMGEELTFDEIAYLALHVARMTAEAEAHRALRDGGDRRAGDPAPSDGDTGQPRT</sequence>
<dbReference type="PANTHER" id="PTHR30185">
    <property type="entry name" value="CRYPTIC BETA-GLUCOSIDE BGL OPERON ANTITERMINATOR"/>
    <property type="match status" value="1"/>
</dbReference>
<dbReference type="Pfam" id="PF03123">
    <property type="entry name" value="CAT_RBD"/>
    <property type="match status" value="1"/>
</dbReference>
<feature type="domain" description="PRD" evidence="5">
    <location>
        <begin position="65"/>
        <end position="170"/>
    </location>
</feature>
<feature type="domain" description="PRD" evidence="5">
    <location>
        <begin position="171"/>
        <end position="281"/>
    </location>
</feature>
<protein>
    <submittedName>
        <fullName evidence="6">Beta-glucoside operon transcriptional antiterminator</fullName>
    </submittedName>
</protein>
<reference evidence="6 7" key="1">
    <citation type="submission" date="2020-08" db="EMBL/GenBank/DDBJ databases">
        <title>Sequencing the genomes of 1000 actinobacteria strains.</title>
        <authorList>
            <person name="Klenk H.-P."/>
        </authorList>
    </citation>
    <scope>NUCLEOTIDE SEQUENCE [LARGE SCALE GENOMIC DNA]</scope>
    <source>
        <strain evidence="6 7">DSM 28796</strain>
    </source>
</reference>
<evidence type="ECO:0000256" key="4">
    <source>
        <dbReference type="SAM" id="MobiDB-lite"/>
    </source>
</evidence>
<evidence type="ECO:0000256" key="2">
    <source>
        <dbReference type="ARBA" id="ARBA00023015"/>
    </source>
</evidence>
<dbReference type="Pfam" id="PF00874">
    <property type="entry name" value="PRD"/>
    <property type="match status" value="2"/>
</dbReference>
<dbReference type="SUPFAM" id="SSF50151">
    <property type="entry name" value="SacY-like RNA-binding domain"/>
    <property type="match status" value="1"/>
</dbReference>
<dbReference type="RefSeq" id="WP_184326352.1">
    <property type="nucleotide sequence ID" value="NZ_JACHLZ010000001.1"/>
</dbReference>
<dbReference type="Proteomes" id="UP000588158">
    <property type="component" value="Unassembled WGS sequence"/>
</dbReference>
<accession>A0A841AIP5</accession>
<gene>
    <name evidence="6" type="ORF">HNR70_002963</name>
</gene>
<keyword evidence="2" id="KW-0805">Transcription regulation</keyword>